<dbReference type="EMBL" id="VJMJ01000001">
    <property type="protein sequence ID" value="KAF0745616.1"/>
    <property type="molecule type" value="Genomic_DNA"/>
</dbReference>
<sequence>MLMVLARFDLIKQLEVIPAPLCFASLWIDNQEAITLCTTTDTSSPYGPQLIESSSSLSRSFRKFFDHGVASTVGAWRPKSVANTRQSKGNQRPNKERSIRVMNWTGAVIEHVSIFKMRLFAPSVLANSNGDRRVYYK</sequence>
<comment type="caution">
    <text evidence="1">The sequence shown here is derived from an EMBL/GenBank/DDBJ whole genome shotgun (WGS) entry which is preliminary data.</text>
</comment>
<reference evidence="1 2" key="1">
    <citation type="submission" date="2019-07" db="EMBL/GenBank/DDBJ databases">
        <title>Genomics analysis of Aphanomyces spp. identifies a new class of oomycete effector associated with host adaptation.</title>
        <authorList>
            <person name="Gaulin E."/>
        </authorList>
    </citation>
    <scope>NUCLEOTIDE SEQUENCE [LARGE SCALE GENOMIC DNA]</scope>
    <source>
        <strain evidence="1 2">ATCC 201684</strain>
    </source>
</reference>
<gene>
    <name evidence="1" type="ORF">Ae201684_000069</name>
</gene>
<protein>
    <submittedName>
        <fullName evidence="1">Uncharacterized protein</fullName>
    </submittedName>
</protein>
<accession>A0A6G0XYL3</accession>
<dbReference type="AlphaFoldDB" id="A0A6G0XYL3"/>
<proteinExistence type="predicted"/>
<dbReference type="Proteomes" id="UP000481153">
    <property type="component" value="Unassembled WGS sequence"/>
</dbReference>
<evidence type="ECO:0000313" key="1">
    <source>
        <dbReference type="EMBL" id="KAF0745616.1"/>
    </source>
</evidence>
<evidence type="ECO:0000313" key="2">
    <source>
        <dbReference type="Proteomes" id="UP000481153"/>
    </source>
</evidence>
<keyword evidence="2" id="KW-1185">Reference proteome</keyword>
<name>A0A6G0XYL3_9STRA</name>
<organism evidence="1 2">
    <name type="scientific">Aphanomyces euteiches</name>
    <dbReference type="NCBI Taxonomy" id="100861"/>
    <lineage>
        <taxon>Eukaryota</taxon>
        <taxon>Sar</taxon>
        <taxon>Stramenopiles</taxon>
        <taxon>Oomycota</taxon>
        <taxon>Saprolegniomycetes</taxon>
        <taxon>Saprolegniales</taxon>
        <taxon>Verrucalvaceae</taxon>
        <taxon>Aphanomyces</taxon>
    </lineage>
</organism>